<protein>
    <submittedName>
        <fullName evidence="1">Uncharacterized protein</fullName>
    </submittedName>
</protein>
<dbReference type="EMBL" id="JBBPBM010000058">
    <property type="protein sequence ID" value="KAK8516448.1"/>
    <property type="molecule type" value="Genomic_DNA"/>
</dbReference>
<accession>A0ABR2CBE9</accession>
<comment type="caution">
    <text evidence="1">The sequence shown here is derived from an EMBL/GenBank/DDBJ whole genome shotgun (WGS) entry which is preliminary data.</text>
</comment>
<proteinExistence type="predicted"/>
<keyword evidence="2" id="KW-1185">Reference proteome</keyword>
<evidence type="ECO:0000313" key="2">
    <source>
        <dbReference type="Proteomes" id="UP001472677"/>
    </source>
</evidence>
<organism evidence="1 2">
    <name type="scientific">Hibiscus sabdariffa</name>
    <name type="common">roselle</name>
    <dbReference type="NCBI Taxonomy" id="183260"/>
    <lineage>
        <taxon>Eukaryota</taxon>
        <taxon>Viridiplantae</taxon>
        <taxon>Streptophyta</taxon>
        <taxon>Embryophyta</taxon>
        <taxon>Tracheophyta</taxon>
        <taxon>Spermatophyta</taxon>
        <taxon>Magnoliopsida</taxon>
        <taxon>eudicotyledons</taxon>
        <taxon>Gunneridae</taxon>
        <taxon>Pentapetalae</taxon>
        <taxon>rosids</taxon>
        <taxon>malvids</taxon>
        <taxon>Malvales</taxon>
        <taxon>Malvaceae</taxon>
        <taxon>Malvoideae</taxon>
        <taxon>Hibiscus</taxon>
    </lineage>
</organism>
<evidence type="ECO:0000313" key="1">
    <source>
        <dbReference type="EMBL" id="KAK8516448.1"/>
    </source>
</evidence>
<sequence>MNSVHVRDQKHELTPPRNRIVGRLGEGLASIIQIAAVLFPSKCPPYGAEWHCSRICCCSSSGMHRLIIWSAHCLNSAVFGSVESPAEAMYSLMVAIRVSSINDWSLLRLMADSSCSSGKVSLISNVVTVISLFSSLDK</sequence>
<gene>
    <name evidence="1" type="ORF">V6N12_038690</name>
</gene>
<dbReference type="Proteomes" id="UP001472677">
    <property type="component" value="Unassembled WGS sequence"/>
</dbReference>
<reference evidence="1 2" key="1">
    <citation type="journal article" date="2024" name="G3 (Bethesda)">
        <title>Genome assembly of Hibiscus sabdariffa L. provides insights into metabolisms of medicinal natural products.</title>
        <authorList>
            <person name="Kim T."/>
        </authorList>
    </citation>
    <scope>NUCLEOTIDE SEQUENCE [LARGE SCALE GENOMIC DNA]</scope>
    <source>
        <strain evidence="1">TK-2024</strain>
        <tissue evidence="1">Old leaves</tissue>
    </source>
</reference>
<name>A0ABR2CBE9_9ROSI</name>